<name>A0A9K3D221_9EUKA</name>
<protein>
    <submittedName>
        <fullName evidence="2">Uncharacterized protein</fullName>
    </submittedName>
</protein>
<feature type="compositionally biased region" description="Basic and acidic residues" evidence="1">
    <location>
        <begin position="116"/>
        <end position="130"/>
    </location>
</feature>
<gene>
    <name evidence="2" type="ORF">KIPB_008537</name>
</gene>
<evidence type="ECO:0000313" key="3">
    <source>
        <dbReference type="Proteomes" id="UP000265618"/>
    </source>
</evidence>
<accession>A0A9K3D221</accession>
<comment type="caution">
    <text evidence="2">The sequence shown here is derived from an EMBL/GenBank/DDBJ whole genome shotgun (WGS) entry which is preliminary data.</text>
</comment>
<proteinExistence type="predicted"/>
<dbReference type="EMBL" id="BDIP01002670">
    <property type="protein sequence ID" value="GIQ86646.1"/>
    <property type="molecule type" value="Genomic_DNA"/>
</dbReference>
<dbReference type="Proteomes" id="UP000265618">
    <property type="component" value="Unassembled WGS sequence"/>
</dbReference>
<keyword evidence="3" id="KW-1185">Reference proteome</keyword>
<sequence>MTEICKDSTSLSISHVMSDERIQLIREKEKYDSTGTLEARLRKRLVTASASEKRAIKAKLAELSAGRRASKPSSAKPKTRPPTSTASKPVSRAESRAAPASRQEESVASRSVSPTDVRRDAMLKERVAAL</sequence>
<dbReference type="AlphaFoldDB" id="A0A9K3D221"/>
<feature type="region of interest" description="Disordered" evidence="1">
    <location>
        <begin position="60"/>
        <end position="130"/>
    </location>
</feature>
<evidence type="ECO:0000256" key="1">
    <source>
        <dbReference type="SAM" id="MobiDB-lite"/>
    </source>
</evidence>
<reference evidence="2 3" key="1">
    <citation type="journal article" date="2018" name="PLoS ONE">
        <title>The draft genome of Kipferlia bialata reveals reductive genome evolution in fornicate parasites.</title>
        <authorList>
            <person name="Tanifuji G."/>
            <person name="Takabayashi S."/>
            <person name="Kume K."/>
            <person name="Takagi M."/>
            <person name="Nakayama T."/>
            <person name="Kamikawa R."/>
            <person name="Inagaki Y."/>
            <person name="Hashimoto T."/>
        </authorList>
    </citation>
    <scope>NUCLEOTIDE SEQUENCE [LARGE SCALE GENOMIC DNA]</scope>
    <source>
        <strain evidence="2">NY0173</strain>
    </source>
</reference>
<evidence type="ECO:0000313" key="2">
    <source>
        <dbReference type="EMBL" id="GIQ86646.1"/>
    </source>
</evidence>
<organism evidence="2 3">
    <name type="scientific">Kipferlia bialata</name>
    <dbReference type="NCBI Taxonomy" id="797122"/>
    <lineage>
        <taxon>Eukaryota</taxon>
        <taxon>Metamonada</taxon>
        <taxon>Carpediemonas-like organisms</taxon>
        <taxon>Kipferlia</taxon>
    </lineage>
</organism>